<dbReference type="AlphaFoldDB" id="A0A1G8N2M3"/>
<evidence type="ECO:0000313" key="2">
    <source>
        <dbReference type="Proteomes" id="UP000182130"/>
    </source>
</evidence>
<gene>
    <name evidence="1" type="ORF">SAMN05216555_104127</name>
</gene>
<protein>
    <submittedName>
        <fullName evidence="1">Uncharacterized protein</fullName>
    </submittedName>
</protein>
<keyword evidence="2" id="KW-1185">Reference proteome</keyword>
<proteinExistence type="predicted"/>
<dbReference type="Proteomes" id="UP000182130">
    <property type="component" value="Unassembled WGS sequence"/>
</dbReference>
<dbReference type="EMBL" id="FNEI01000004">
    <property type="protein sequence ID" value="SDI74499.1"/>
    <property type="molecule type" value="Genomic_DNA"/>
</dbReference>
<reference evidence="2" key="1">
    <citation type="submission" date="2016-10" db="EMBL/GenBank/DDBJ databases">
        <authorList>
            <person name="Varghese N."/>
            <person name="Submissions S."/>
        </authorList>
    </citation>
    <scope>NUCLEOTIDE SEQUENCE [LARGE SCALE GENOMIC DNA]</scope>
    <source>
        <strain evidence="2">CGMCC 1.10783</strain>
    </source>
</reference>
<accession>A0A1G8N2M3</accession>
<organism evidence="1 2">
    <name type="scientific">Arthrobacter cupressi</name>
    <dbReference type="NCBI Taxonomy" id="1045773"/>
    <lineage>
        <taxon>Bacteria</taxon>
        <taxon>Bacillati</taxon>
        <taxon>Actinomycetota</taxon>
        <taxon>Actinomycetes</taxon>
        <taxon>Micrococcales</taxon>
        <taxon>Micrococcaceae</taxon>
        <taxon>Arthrobacter</taxon>
    </lineage>
</organism>
<dbReference type="RefSeq" id="WP_245679787.1">
    <property type="nucleotide sequence ID" value="NZ_FNEI01000004.1"/>
</dbReference>
<sequence length="137" mass="14845">MAFDPERQARDDNMTAWHQQAVAAGQKRTLSRTANGDLYSYARDELGFARAGSGAIVTSWWGMWVMAVVFTGIAVFSVVLVFAPTGQGQGPLWGALFLTVLSIGGVAYSASLAVRERSAKRVRSERGIPEPSPRQLN</sequence>
<evidence type="ECO:0000313" key="1">
    <source>
        <dbReference type="EMBL" id="SDI74499.1"/>
    </source>
</evidence>
<name>A0A1G8N2M3_9MICC</name>